<evidence type="ECO:0000313" key="1">
    <source>
        <dbReference type="EMBL" id="OQX90119.1"/>
    </source>
</evidence>
<proteinExistence type="predicted"/>
<dbReference type="EMBL" id="NATQ01000100">
    <property type="protein sequence ID" value="OQX90119.1"/>
    <property type="molecule type" value="Genomic_DNA"/>
</dbReference>
<dbReference type="Proteomes" id="UP000192611">
    <property type="component" value="Unassembled WGS sequence"/>
</dbReference>
<reference evidence="2" key="1">
    <citation type="submission" date="2017-03" db="EMBL/GenBank/DDBJ databases">
        <title>Novel pathways for hydrocarbon cycling and metabolic interdependencies in hydrothermal sediment communities.</title>
        <authorList>
            <person name="Dombrowski N."/>
            <person name="Seitz K."/>
            <person name="Teske A."/>
            <person name="Baker B."/>
        </authorList>
    </citation>
    <scope>NUCLEOTIDE SEQUENCE [LARGE SCALE GENOMIC DNA]</scope>
</reference>
<dbReference type="AlphaFoldDB" id="A0A1W9RZU4"/>
<name>A0A1W9RZU4_9BACT</name>
<gene>
    <name evidence="1" type="ORF">B6D57_04820</name>
</gene>
<organism evidence="1 2">
    <name type="scientific">Candidatus Coatesbacteria bacterium 4484_99</name>
    <dbReference type="NCBI Taxonomy" id="1970774"/>
    <lineage>
        <taxon>Bacteria</taxon>
        <taxon>Candidatus Coatesiibacteriota</taxon>
    </lineage>
</organism>
<comment type="caution">
    <text evidence="1">The sequence shown here is derived from an EMBL/GenBank/DDBJ whole genome shotgun (WGS) entry which is preliminary data.</text>
</comment>
<protein>
    <submittedName>
        <fullName evidence="1">Uncharacterized protein</fullName>
    </submittedName>
</protein>
<sequence length="171" mass="18879">GTQATGRISWYDISPRHLASLIGGEHSPGSVRKKDHEAHTIPEDTLMITLVHSEVITNSEVVLAKSGERFERVSENPLKNEYTITDNELTFNEQNAGQEVFITYFHYDEASLRLLKTGIGMEAGDIVINAKRCIRISPLEVGALSGEAGRLGFDFAIENIAPGDLTIYFSE</sequence>
<accession>A0A1W9RZU4</accession>
<feature type="non-terminal residue" evidence="1">
    <location>
        <position position="1"/>
    </location>
</feature>
<evidence type="ECO:0000313" key="2">
    <source>
        <dbReference type="Proteomes" id="UP000192611"/>
    </source>
</evidence>